<protein>
    <submittedName>
        <fullName evidence="2">Uncharacterized protein</fullName>
    </submittedName>
</protein>
<name>A0A0B7BHT4_9EUPU</name>
<dbReference type="EMBL" id="HACG01045026">
    <property type="protein sequence ID" value="CEK91891.1"/>
    <property type="molecule type" value="Transcribed_RNA"/>
</dbReference>
<feature type="region of interest" description="Disordered" evidence="1">
    <location>
        <begin position="19"/>
        <end position="59"/>
    </location>
</feature>
<gene>
    <name evidence="2" type="primary">ORF185404</name>
</gene>
<evidence type="ECO:0000256" key="1">
    <source>
        <dbReference type="SAM" id="MobiDB-lite"/>
    </source>
</evidence>
<evidence type="ECO:0000313" key="2">
    <source>
        <dbReference type="EMBL" id="CEK91891.1"/>
    </source>
</evidence>
<reference evidence="2" key="1">
    <citation type="submission" date="2014-12" db="EMBL/GenBank/DDBJ databases">
        <title>Insight into the proteome of Arion vulgaris.</title>
        <authorList>
            <person name="Aradska J."/>
            <person name="Bulat T."/>
            <person name="Smidak R."/>
            <person name="Sarate P."/>
            <person name="Gangsoo J."/>
            <person name="Sialana F."/>
            <person name="Bilban M."/>
            <person name="Lubec G."/>
        </authorList>
    </citation>
    <scope>NUCLEOTIDE SEQUENCE</scope>
    <source>
        <tissue evidence="2">Skin</tissue>
    </source>
</reference>
<accession>A0A0B7BHT4</accession>
<organism evidence="2">
    <name type="scientific">Arion vulgaris</name>
    <dbReference type="NCBI Taxonomy" id="1028688"/>
    <lineage>
        <taxon>Eukaryota</taxon>
        <taxon>Metazoa</taxon>
        <taxon>Spiralia</taxon>
        <taxon>Lophotrochozoa</taxon>
        <taxon>Mollusca</taxon>
        <taxon>Gastropoda</taxon>
        <taxon>Heterobranchia</taxon>
        <taxon>Euthyneura</taxon>
        <taxon>Panpulmonata</taxon>
        <taxon>Eupulmonata</taxon>
        <taxon>Stylommatophora</taxon>
        <taxon>Helicina</taxon>
        <taxon>Arionoidea</taxon>
        <taxon>Arionidae</taxon>
        <taxon>Arion</taxon>
    </lineage>
</organism>
<feature type="compositionally biased region" description="Polar residues" evidence="1">
    <location>
        <begin position="27"/>
        <end position="45"/>
    </location>
</feature>
<sequence>MGAPTTPYATAPFLPVMAAHQMHHPIQDSNSSSSRGLNQPGNQAKTGAAKSYGGQYWNN</sequence>
<dbReference type="AlphaFoldDB" id="A0A0B7BHT4"/>
<proteinExistence type="predicted"/>